<organism evidence="2 3">
    <name type="scientific">Candidatus Caccosoma faecigallinarum</name>
    <dbReference type="NCBI Taxonomy" id="2840720"/>
    <lineage>
        <taxon>Bacteria</taxon>
        <taxon>Bacillati</taxon>
        <taxon>Bacillota</taxon>
        <taxon>Bacillota incertae sedis</taxon>
        <taxon>Candidatus Caccosoma</taxon>
    </lineage>
</organism>
<accession>A0A9D1G8H0</accession>
<comment type="caution">
    <text evidence="2">The sequence shown here is derived from an EMBL/GenBank/DDBJ whole genome shotgun (WGS) entry which is preliminary data.</text>
</comment>
<dbReference type="PANTHER" id="PTHR43792">
    <property type="entry name" value="GNAT FAMILY, PUTATIVE (AFU_ORTHOLOGUE AFUA_3G00765)-RELATED-RELATED"/>
    <property type="match status" value="1"/>
</dbReference>
<feature type="domain" description="N-acetyltransferase" evidence="1">
    <location>
        <begin position="18"/>
        <end position="181"/>
    </location>
</feature>
<dbReference type="PROSITE" id="PS51186">
    <property type="entry name" value="GNAT"/>
    <property type="match status" value="1"/>
</dbReference>
<dbReference type="SUPFAM" id="SSF55729">
    <property type="entry name" value="Acyl-CoA N-acyltransferases (Nat)"/>
    <property type="match status" value="1"/>
</dbReference>
<proteinExistence type="predicted"/>
<sequence>MNYEIRHTGTVEIETDRLLLRPILLSDAQSLYELVSDKDVLKYLAGLPEYTGVEMAVDYISGKLEKKYQNKDFYDWAVVLKSENKMIGRISVYKQDDYRRMADLVWQLNANYRNKGYISEGVKAVINHLFEIGFERIEAFADVENKASTKVMVKVGMQYEGTLRKYDCRRDDSLYDAEMWSIIKE</sequence>
<evidence type="ECO:0000259" key="1">
    <source>
        <dbReference type="PROSITE" id="PS51186"/>
    </source>
</evidence>
<dbReference type="InterPro" id="IPR016181">
    <property type="entry name" value="Acyl_CoA_acyltransferase"/>
</dbReference>
<name>A0A9D1G8H0_9FIRM</name>
<evidence type="ECO:0000313" key="2">
    <source>
        <dbReference type="EMBL" id="HIT17220.1"/>
    </source>
</evidence>
<dbReference type="Proteomes" id="UP000886893">
    <property type="component" value="Unassembled WGS sequence"/>
</dbReference>
<dbReference type="Gene3D" id="3.40.630.30">
    <property type="match status" value="1"/>
</dbReference>
<dbReference type="Pfam" id="PF13302">
    <property type="entry name" value="Acetyltransf_3"/>
    <property type="match status" value="1"/>
</dbReference>
<dbReference type="GO" id="GO:0016747">
    <property type="term" value="F:acyltransferase activity, transferring groups other than amino-acyl groups"/>
    <property type="evidence" value="ECO:0007669"/>
    <property type="project" value="InterPro"/>
</dbReference>
<reference evidence="2" key="1">
    <citation type="submission" date="2020-10" db="EMBL/GenBank/DDBJ databases">
        <authorList>
            <person name="Gilroy R."/>
        </authorList>
    </citation>
    <scope>NUCLEOTIDE SEQUENCE</scope>
    <source>
        <strain evidence="2">14508</strain>
    </source>
</reference>
<dbReference type="EMBL" id="DVKI01000078">
    <property type="protein sequence ID" value="HIT17220.1"/>
    <property type="molecule type" value="Genomic_DNA"/>
</dbReference>
<protein>
    <submittedName>
        <fullName evidence="2">GNAT family N-acetyltransferase</fullName>
    </submittedName>
</protein>
<evidence type="ECO:0000313" key="3">
    <source>
        <dbReference type="Proteomes" id="UP000886893"/>
    </source>
</evidence>
<gene>
    <name evidence="2" type="ORF">IAD04_02425</name>
</gene>
<dbReference type="InterPro" id="IPR051531">
    <property type="entry name" value="N-acetyltransferase"/>
</dbReference>
<dbReference type="InterPro" id="IPR000182">
    <property type="entry name" value="GNAT_dom"/>
</dbReference>
<reference evidence="2" key="2">
    <citation type="journal article" date="2021" name="PeerJ">
        <title>Extensive microbial diversity within the chicken gut microbiome revealed by metagenomics and culture.</title>
        <authorList>
            <person name="Gilroy R."/>
            <person name="Ravi A."/>
            <person name="Getino M."/>
            <person name="Pursley I."/>
            <person name="Horton D.L."/>
            <person name="Alikhan N.F."/>
            <person name="Baker D."/>
            <person name="Gharbi K."/>
            <person name="Hall N."/>
            <person name="Watson M."/>
            <person name="Adriaenssens E.M."/>
            <person name="Foster-Nyarko E."/>
            <person name="Jarju S."/>
            <person name="Secka A."/>
            <person name="Antonio M."/>
            <person name="Oren A."/>
            <person name="Chaudhuri R.R."/>
            <person name="La Ragione R."/>
            <person name="Hildebrand F."/>
            <person name="Pallen M.J."/>
        </authorList>
    </citation>
    <scope>NUCLEOTIDE SEQUENCE</scope>
    <source>
        <strain evidence="2">14508</strain>
    </source>
</reference>
<dbReference type="AlphaFoldDB" id="A0A9D1G8H0"/>